<comment type="caution">
    <text evidence="1">The sequence shown here is derived from an EMBL/GenBank/DDBJ whole genome shotgun (WGS) entry which is preliminary data.</text>
</comment>
<keyword evidence="2" id="KW-1185">Reference proteome</keyword>
<accession>A0ACB0IWU8</accession>
<organism evidence="1 2">
    <name type="scientific">Trifolium pratense</name>
    <name type="common">Red clover</name>
    <dbReference type="NCBI Taxonomy" id="57577"/>
    <lineage>
        <taxon>Eukaryota</taxon>
        <taxon>Viridiplantae</taxon>
        <taxon>Streptophyta</taxon>
        <taxon>Embryophyta</taxon>
        <taxon>Tracheophyta</taxon>
        <taxon>Spermatophyta</taxon>
        <taxon>Magnoliopsida</taxon>
        <taxon>eudicotyledons</taxon>
        <taxon>Gunneridae</taxon>
        <taxon>Pentapetalae</taxon>
        <taxon>rosids</taxon>
        <taxon>fabids</taxon>
        <taxon>Fabales</taxon>
        <taxon>Fabaceae</taxon>
        <taxon>Papilionoideae</taxon>
        <taxon>50 kb inversion clade</taxon>
        <taxon>NPAAA clade</taxon>
        <taxon>Hologalegina</taxon>
        <taxon>IRL clade</taxon>
        <taxon>Trifolieae</taxon>
        <taxon>Trifolium</taxon>
    </lineage>
</organism>
<gene>
    <name evidence="1" type="ORF">MILVUS5_LOCUS7020</name>
</gene>
<sequence>MQKVFGAWLYSNEIGLFMKDRLASRTFRLTRQKEVAATVCCCFSSIKPFISLEDMIRCWKLTMEIIVETQSWC</sequence>
<reference evidence="1" key="1">
    <citation type="submission" date="2023-10" db="EMBL/GenBank/DDBJ databases">
        <authorList>
            <person name="Rodriguez Cubillos JULIANA M."/>
            <person name="De Vega J."/>
        </authorList>
    </citation>
    <scope>NUCLEOTIDE SEQUENCE</scope>
</reference>
<evidence type="ECO:0000313" key="1">
    <source>
        <dbReference type="EMBL" id="CAJ2636540.1"/>
    </source>
</evidence>
<evidence type="ECO:0000313" key="2">
    <source>
        <dbReference type="Proteomes" id="UP001177021"/>
    </source>
</evidence>
<protein>
    <submittedName>
        <fullName evidence="1">Uncharacterized protein</fullName>
    </submittedName>
</protein>
<proteinExistence type="predicted"/>
<dbReference type="Proteomes" id="UP001177021">
    <property type="component" value="Unassembled WGS sequence"/>
</dbReference>
<dbReference type="EMBL" id="CASHSV030000002">
    <property type="protein sequence ID" value="CAJ2636540.1"/>
    <property type="molecule type" value="Genomic_DNA"/>
</dbReference>
<name>A0ACB0IWU8_TRIPR</name>